<reference evidence="4 5" key="1">
    <citation type="submission" date="2020-02" db="EMBL/GenBank/DDBJ databases">
        <authorList>
            <person name="Ma Q."/>
            <person name="Huang Y."/>
            <person name="Song X."/>
            <person name="Pei D."/>
        </authorList>
    </citation>
    <scope>NUCLEOTIDE SEQUENCE [LARGE SCALE GENOMIC DNA]</scope>
    <source>
        <strain evidence="4">Sxm20200214</strain>
        <tissue evidence="4">Leaf</tissue>
    </source>
</reference>
<dbReference type="AlphaFoldDB" id="A0A8X7S785"/>
<dbReference type="Gene3D" id="3.60.10.10">
    <property type="entry name" value="Endonuclease/exonuclease/phosphatase"/>
    <property type="match status" value="1"/>
</dbReference>
<dbReference type="SUPFAM" id="SSF56219">
    <property type="entry name" value="DNase I-like"/>
    <property type="match status" value="1"/>
</dbReference>
<feature type="compositionally biased region" description="Polar residues" evidence="1">
    <location>
        <begin position="302"/>
        <end position="318"/>
    </location>
</feature>
<dbReference type="InterPro" id="IPR036691">
    <property type="entry name" value="Endo/exonu/phosph_ase_sf"/>
</dbReference>
<evidence type="ECO:0000259" key="2">
    <source>
        <dbReference type="Pfam" id="PF14111"/>
    </source>
</evidence>
<dbReference type="EMBL" id="JAAMPC010000007">
    <property type="protein sequence ID" value="KAG2301147.1"/>
    <property type="molecule type" value="Genomic_DNA"/>
</dbReference>
<accession>A0A8X7S785</accession>
<feature type="compositionally biased region" description="Polar residues" evidence="1">
    <location>
        <begin position="399"/>
        <end position="415"/>
    </location>
</feature>
<feature type="domain" description="DUF4283" evidence="2">
    <location>
        <begin position="80"/>
        <end position="158"/>
    </location>
</feature>
<feature type="compositionally biased region" description="Basic and acidic residues" evidence="1">
    <location>
        <begin position="280"/>
        <end position="301"/>
    </location>
</feature>
<feature type="compositionally biased region" description="Basic and acidic residues" evidence="1">
    <location>
        <begin position="505"/>
        <end position="521"/>
    </location>
</feature>
<dbReference type="Pfam" id="PF14111">
    <property type="entry name" value="DUF4283"/>
    <property type="match status" value="1"/>
</dbReference>
<evidence type="ECO:0000313" key="5">
    <source>
        <dbReference type="Proteomes" id="UP000886595"/>
    </source>
</evidence>
<dbReference type="InterPro" id="IPR040256">
    <property type="entry name" value="At4g02000-like"/>
</dbReference>
<organism evidence="4 5">
    <name type="scientific">Brassica carinata</name>
    <name type="common">Ethiopian mustard</name>
    <name type="synonym">Abyssinian cabbage</name>
    <dbReference type="NCBI Taxonomy" id="52824"/>
    <lineage>
        <taxon>Eukaryota</taxon>
        <taxon>Viridiplantae</taxon>
        <taxon>Streptophyta</taxon>
        <taxon>Embryophyta</taxon>
        <taxon>Tracheophyta</taxon>
        <taxon>Spermatophyta</taxon>
        <taxon>Magnoliopsida</taxon>
        <taxon>eudicotyledons</taxon>
        <taxon>Gunneridae</taxon>
        <taxon>Pentapetalae</taxon>
        <taxon>rosids</taxon>
        <taxon>malvids</taxon>
        <taxon>Brassicales</taxon>
        <taxon>Brassicaceae</taxon>
        <taxon>Brassiceae</taxon>
        <taxon>Brassica</taxon>
    </lineage>
</organism>
<protein>
    <recommendedName>
        <fullName evidence="6">DUF4283 domain-containing protein</fullName>
    </recommendedName>
</protein>
<gene>
    <name evidence="4" type="ORF">Bca52824_029798</name>
</gene>
<keyword evidence="5" id="KW-1185">Reference proteome</keyword>
<evidence type="ECO:0000313" key="4">
    <source>
        <dbReference type="EMBL" id="KAG2301147.1"/>
    </source>
</evidence>
<evidence type="ECO:0008006" key="6">
    <source>
        <dbReference type="Google" id="ProtNLM"/>
    </source>
</evidence>
<dbReference type="PANTHER" id="PTHR31286">
    <property type="entry name" value="GLYCINE-RICH CELL WALL STRUCTURAL PROTEIN 1.8-LIKE"/>
    <property type="match status" value="1"/>
</dbReference>
<feature type="compositionally biased region" description="Basic and acidic residues" evidence="1">
    <location>
        <begin position="342"/>
        <end position="356"/>
    </location>
</feature>
<name>A0A8X7S785_BRACI</name>
<evidence type="ECO:0000256" key="1">
    <source>
        <dbReference type="SAM" id="MobiDB-lite"/>
    </source>
</evidence>
<feature type="region of interest" description="Disordered" evidence="1">
    <location>
        <begin position="342"/>
        <end position="449"/>
    </location>
</feature>
<feature type="region of interest" description="Disordered" evidence="1">
    <location>
        <begin position="488"/>
        <end position="521"/>
    </location>
</feature>
<feature type="domain" description="Zinc knuckle CX2CX4HX4C" evidence="3">
    <location>
        <begin position="215"/>
        <end position="258"/>
    </location>
</feature>
<evidence type="ECO:0000259" key="3">
    <source>
        <dbReference type="Pfam" id="PF14392"/>
    </source>
</evidence>
<dbReference type="Proteomes" id="UP000886595">
    <property type="component" value="Unassembled WGS sequence"/>
</dbReference>
<dbReference type="OrthoDB" id="1113843at2759"/>
<sequence>MSKKIIDRKSAKWPMIYLLTTKTLQWPLIYLRPKHSYKHYIFMAYRNPRMDKGKWIADSTKQPRRPPVKIPAVDTTARIEEHRLTLIGRVTNPAIQKTRALVDFFLQHWRVAGTITGRDLGPHLFQFKFESERDLQTILSNAPYHFKKWMLILQRWEPIVSDYFPALIPFWITIHGLPLHYWSDTAIETIGNELGPVEDFDGEKARIRVRVNGLKPLEMLLDIRLPSGEIKQVELEYENLQKHCFNCFSLSHEKEDCPSLRAHANSRDSATRMGISQSRTLDRLDADRRKTTARKLSRDTPDNSVYQRSSNATQWQHQPSREFDWKQDKEFRFTYGARRDPAFRETSSRMETKEGGSRLPARARLSFNKDSTASSQKETSRAKAQTPRAEWRPIASGSRIETSSKSGRSQGSHTPSPRPQREGGSSLLGSGGRQSSGDNNPTSQDRRSALDRLSLPKERVPLLLDGAANADSGRLQEVDIQYLDETMPLHQSGGSNVPSSSKIPAQERAKEYDASQDRSPIRSLSEDRLHVSLRLGPLHISEEEEEEENATLQTSDNRRLKSTISIGLQDRMGKTVNPSPSKKRTVRSSLQGDNVHLEVLFSPANVIDTKIEFNNKSFYVSYIYGAPNREDRPRFWETMSDIGNGRTSPWLLMGDFNDLLDNSEKIGGPPRWEGSFLSFRNFVSMNGLWDLQFAGNSLSWRE</sequence>
<dbReference type="InterPro" id="IPR025558">
    <property type="entry name" value="DUF4283"/>
</dbReference>
<dbReference type="PANTHER" id="PTHR31286:SF163">
    <property type="entry name" value="ZINC KNUCKLE CX2CX4HX4C DOMAIN-CONTAINING PROTEIN"/>
    <property type="match status" value="1"/>
</dbReference>
<feature type="compositionally biased region" description="Polar residues" evidence="1">
    <location>
        <begin position="368"/>
        <end position="377"/>
    </location>
</feature>
<dbReference type="Pfam" id="PF14392">
    <property type="entry name" value="zf-CCHC_4"/>
    <property type="match status" value="1"/>
</dbReference>
<proteinExistence type="predicted"/>
<comment type="caution">
    <text evidence="4">The sequence shown here is derived from an EMBL/GenBank/DDBJ whole genome shotgun (WGS) entry which is preliminary data.</text>
</comment>
<feature type="region of interest" description="Disordered" evidence="1">
    <location>
        <begin position="263"/>
        <end position="323"/>
    </location>
</feature>
<feature type="compositionally biased region" description="Polar residues" evidence="1">
    <location>
        <begin position="492"/>
        <end position="503"/>
    </location>
</feature>
<dbReference type="InterPro" id="IPR025836">
    <property type="entry name" value="Zn_knuckle_CX2CX4HX4C"/>
</dbReference>